<evidence type="ECO:0000313" key="2">
    <source>
        <dbReference type="EMBL" id="KKR50231.1"/>
    </source>
</evidence>
<evidence type="ECO:0000259" key="1">
    <source>
        <dbReference type="Pfam" id="PF08484"/>
    </source>
</evidence>
<reference evidence="2 3" key="1">
    <citation type="journal article" date="2015" name="Nature">
        <title>rRNA introns, odd ribosomes, and small enigmatic genomes across a large radiation of phyla.</title>
        <authorList>
            <person name="Brown C.T."/>
            <person name="Hug L.A."/>
            <person name="Thomas B.C."/>
            <person name="Sharon I."/>
            <person name="Castelle C.J."/>
            <person name="Singh A."/>
            <person name="Wilkins M.J."/>
            <person name="Williams K.H."/>
            <person name="Banfield J.F."/>
        </authorList>
    </citation>
    <scope>NUCLEOTIDE SEQUENCE [LARGE SCALE GENOMIC DNA]</scope>
</reference>
<dbReference type="Proteomes" id="UP000034531">
    <property type="component" value="Unassembled WGS sequence"/>
</dbReference>
<comment type="caution">
    <text evidence="2">The sequence shown here is derived from an EMBL/GenBank/DDBJ whole genome shotgun (WGS) entry which is preliminary data.</text>
</comment>
<dbReference type="InterPro" id="IPR013691">
    <property type="entry name" value="MeTrfase_14"/>
</dbReference>
<dbReference type="Pfam" id="PF08484">
    <property type="entry name" value="Methyltransf_14"/>
    <property type="match status" value="1"/>
</dbReference>
<evidence type="ECO:0000313" key="3">
    <source>
        <dbReference type="Proteomes" id="UP000034531"/>
    </source>
</evidence>
<dbReference type="EMBL" id="LBYI01000013">
    <property type="protein sequence ID" value="KKR50231.1"/>
    <property type="molecule type" value="Genomic_DNA"/>
</dbReference>
<feature type="non-terminal residue" evidence="2">
    <location>
        <position position="1"/>
    </location>
</feature>
<proteinExistence type="predicted"/>
<dbReference type="Gene3D" id="3.40.50.720">
    <property type="entry name" value="NAD(P)-binding Rossmann-like Domain"/>
    <property type="match status" value="1"/>
</dbReference>
<gene>
    <name evidence="2" type="ORF">UT84_C0013G0001</name>
</gene>
<sequence length="72" mass="8056">CVLEIGGSHKIGKYVPGTVIPVLDEEKLYRDQPDYAMLLSWHIAEDLASKIKAKGFRGDFIIPLPTARIFTI</sequence>
<name>A0A0G0RK32_9BACT</name>
<feature type="domain" description="C-methyltransferase" evidence="1">
    <location>
        <begin position="8"/>
        <end position="65"/>
    </location>
</feature>
<accession>A0A0G0RK32</accession>
<organism evidence="2 3">
    <name type="scientific">Candidatus Curtissbacteria bacterium GW2011_GWA1_40_16</name>
    <dbReference type="NCBI Taxonomy" id="1618405"/>
    <lineage>
        <taxon>Bacteria</taxon>
        <taxon>Candidatus Curtissiibacteriota</taxon>
    </lineage>
</organism>
<dbReference type="AlphaFoldDB" id="A0A0G0RK32"/>
<protein>
    <recommendedName>
        <fullName evidence="1">C-methyltransferase domain-containing protein</fullName>
    </recommendedName>
</protein>